<dbReference type="FunFam" id="2.170.130.10:FF:000003">
    <property type="entry name" value="SusC/RagA family TonB-linked outer membrane protein"/>
    <property type="match status" value="1"/>
</dbReference>
<evidence type="ECO:0000256" key="3">
    <source>
        <dbReference type="ARBA" id="ARBA00022452"/>
    </source>
</evidence>
<dbReference type="InterPro" id="IPR036942">
    <property type="entry name" value="Beta-barrel_TonB_sf"/>
</dbReference>
<reference evidence="9 10" key="1">
    <citation type="submission" date="2019-07" db="EMBL/GenBank/DDBJ databases">
        <title>Whole genome shotgun sequence of Adhaeribacter aerolatus NBRC 106133.</title>
        <authorList>
            <person name="Hosoyama A."/>
            <person name="Uohara A."/>
            <person name="Ohji S."/>
            <person name="Ichikawa N."/>
        </authorList>
    </citation>
    <scope>NUCLEOTIDE SEQUENCE [LARGE SCALE GENOMIC DNA]</scope>
    <source>
        <strain evidence="9 10">NBRC 106133</strain>
    </source>
</reference>
<comment type="subcellular location">
    <subcellularLocation>
        <location evidence="1 7">Cell outer membrane</location>
        <topology evidence="1 7">Multi-pass membrane protein</topology>
    </subcellularLocation>
</comment>
<dbReference type="InterPro" id="IPR037066">
    <property type="entry name" value="Plug_dom_sf"/>
</dbReference>
<dbReference type="SUPFAM" id="SSF56935">
    <property type="entry name" value="Porins"/>
    <property type="match status" value="1"/>
</dbReference>
<evidence type="ECO:0000256" key="5">
    <source>
        <dbReference type="ARBA" id="ARBA00023136"/>
    </source>
</evidence>
<dbReference type="SUPFAM" id="SSF49464">
    <property type="entry name" value="Carboxypeptidase regulatory domain-like"/>
    <property type="match status" value="1"/>
</dbReference>
<dbReference type="AlphaFoldDB" id="A0A512B3D2"/>
<dbReference type="InterPro" id="IPR012910">
    <property type="entry name" value="Plug_dom"/>
</dbReference>
<accession>A0A512B3D2</accession>
<dbReference type="Proteomes" id="UP000321532">
    <property type="component" value="Unassembled WGS sequence"/>
</dbReference>
<dbReference type="InterPro" id="IPR039426">
    <property type="entry name" value="TonB-dep_rcpt-like"/>
</dbReference>
<dbReference type="NCBIfam" id="TIGR04057">
    <property type="entry name" value="SusC_RagA_signa"/>
    <property type="match status" value="1"/>
</dbReference>
<protein>
    <submittedName>
        <fullName evidence="9">SusC/RagA family TonB-linked outer membrane protein</fullName>
    </submittedName>
</protein>
<keyword evidence="5 7" id="KW-0472">Membrane</keyword>
<keyword evidence="4 7" id="KW-0812">Transmembrane</keyword>
<evidence type="ECO:0000313" key="10">
    <source>
        <dbReference type="Proteomes" id="UP000321532"/>
    </source>
</evidence>
<evidence type="ECO:0000256" key="2">
    <source>
        <dbReference type="ARBA" id="ARBA00022448"/>
    </source>
</evidence>
<dbReference type="EMBL" id="BJYS01000037">
    <property type="protein sequence ID" value="GEO06469.1"/>
    <property type="molecule type" value="Genomic_DNA"/>
</dbReference>
<organism evidence="9 10">
    <name type="scientific">Adhaeribacter aerolatus</name>
    <dbReference type="NCBI Taxonomy" id="670289"/>
    <lineage>
        <taxon>Bacteria</taxon>
        <taxon>Pseudomonadati</taxon>
        <taxon>Bacteroidota</taxon>
        <taxon>Cytophagia</taxon>
        <taxon>Cytophagales</taxon>
        <taxon>Hymenobacteraceae</taxon>
        <taxon>Adhaeribacter</taxon>
    </lineage>
</organism>
<evidence type="ECO:0000256" key="6">
    <source>
        <dbReference type="ARBA" id="ARBA00023237"/>
    </source>
</evidence>
<keyword evidence="3 7" id="KW-1134">Transmembrane beta strand</keyword>
<evidence type="ECO:0000259" key="8">
    <source>
        <dbReference type="Pfam" id="PF07715"/>
    </source>
</evidence>
<dbReference type="Gene3D" id="2.170.130.10">
    <property type="entry name" value="TonB-dependent receptor, plug domain"/>
    <property type="match status" value="1"/>
</dbReference>
<evidence type="ECO:0000256" key="7">
    <source>
        <dbReference type="PROSITE-ProRule" id="PRU01360"/>
    </source>
</evidence>
<dbReference type="InterPro" id="IPR023997">
    <property type="entry name" value="TonB-dep_OMP_SusC/RagA_CS"/>
</dbReference>
<dbReference type="Gene3D" id="2.60.40.1120">
    <property type="entry name" value="Carboxypeptidase-like, regulatory domain"/>
    <property type="match status" value="1"/>
</dbReference>
<keyword evidence="10" id="KW-1185">Reference proteome</keyword>
<name>A0A512B3D2_9BACT</name>
<dbReference type="InterPro" id="IPR008969">
    <property type="entry name" value="CarboxyPept-like_regulatory"/>
</dbReference>
<comment type="similarity">
    <text evidence="7">Belongs to the TonB-dependent receptor family.</text>
</comment>
<gene>
    <name evidence="9" type="ORF">AAE02nite_41330</name>
</gene>
<evidence type="ECO:0000256" key="1">
    <source>
        <dbReference type="ARBA" id="ARBA00004571"/>
    </source>
</evidence>
<dbReference type="OrthoDB" id="9768177at2"/>
<dbReference type="Gene3D" id="2.40.170.20">
    <property type="entry name" value="TonB-dependent receptor, beta-barrel domain"/>
    <property type="match status" value="1"/>
</dbReference>
<dbReference type="InterPro" id="IPR023996">
    <property type="entry name" value="TonB-dep_OMP_SusC/RagA"/>
</dbReference>
<evidence type="ECO:0000256" key="4">
    <source>
        <dbReference type="ARBA" id="ARBA00022692"/>
    </source>
</evidence>
<sequence>MGGQTTGAVAQSLAYKEPEKEFNAGEKLKTSVESEKITNVLAKLETQFRVNFNYKSDILDGKLVKDLAVNTTRNKAVDLEKTLQALLVPAGLEFEKISQRVYLIYPEKAKGQELKTEAKSRNFSIIESVITGKVSDTEGGPLPGVSVVLKGTQIGTTSNADGSYRITVPDSKGILVFSFIGFTSQEVAIGTQTQINISLKPDAKALEEVVVIGYGTQKRENVIGSIAQVSSEQLESRPVTQLSNALTGQMAGVTAIQRTGQPGLSASTINVRGVGSFGASSGALVIIDGIPGNFNDIDPNDVESVSVLKDASSAAIYGSRAANGVILVTTKTGKEGKLKINYNGYTGFQKPTAFPDFVDSWDYAAMFNEASASNSYTDADIQKYKDGSSPDTHPNTDFLGAVFSKNGLQTGHNLTLSGGTPATKYNLSLGYLFQDGLVVRNNYDRYNIRLNLTTALSSKMDLTTRLSGIKTSSTEPDGPATLDQEGVLGIINTAVRYPATYVGKLSNGYYGPGVVQKGTPISFLEDESFRDQDGLNLNANLRLDYRILTDLKLSFISAYNQINNKNVVFLASQIINPEITLGPNELTKINNSTNYYTLQGLAEYSKRINEHQIGVLLGYSFEENHFETTTAYRNDFPGNDLTELNAGSPSNQQASGTANQWALESQFGRVNYSFANRYLVEGVLRRDGSSRFPGNRKYAYFPSAAIGWRIGQEEFIKSNASWISELKLKASTGVLGNQNIGNYPYQNLYRIGTAYNYSLGGAINAGVARTTITDPNLHWESTKTTDVGMEFGFFNNKITGSATYFDRYTYDILYAPGGSVSSTLGFAVSEQNTGELSNSGFEFILGHNNQVGDFSYNINGNLSIIKNEVLDLGVGNISQPNGMVGNGSTLFIGHPMQLYYGYIADGIFVNEEDVKTYTNQTAINPGARPGDVRYKDISGPDGVPDGKVDATYDRVVLGSNIPKYNFGLNIGASYKGFDFSALLQGIAGVKGYMNNYAGIAFFNFGSIQRWQMEERWTPENPRADAGYPRLELVSNSGTPNTLLSSFWVLNGSYLRGKNVQLGYTIPKTITEKVKIGSIRLYFSGENLFTISNYRQGWDPENGTDSDAGNDANSIISNGSYYPILRNYTLGVNVRF</sequence>
<comment type="caution">
    <text evidence="9">The sequence shown here is derived from an EMBL/GenBank/DDBJ whole genome shotgun (WGS) entry which is preliminary data.</text>
</comment>
<dbReference type="Pfam" id="PF07715">
    <property type="entry name" value="Plug"/>
    <property type="match status" value="1"/>
</dbReference>
<keyword evidence="2 7" id="KW-0813">Transport</keyword>
<dbReference type="GO" id="GO:0009279">
    <property type="term" value="C:cell outer membrane"/>
    <property type="evidence" value="ECO:0007669"/>
    <property type="project" value="UniProtKB-SubCell"/>
</dbReference>
<evidence type="ECO:0000313" key="9">
    <source>
        <dbReference type="EMBL" id="GEO06469.1"/>
    </source>
</evidence>
<dbReference type="NCBIfam" id="TIGR04056">
    <property type="entry name" value="OMP_RagA_SusC"/>
    <property type="match status" value="1"/>
</dbReference>
<feature type="domain" description="TonB-dependent receptor plug" evidence="8">
    <location>
        <begin position="220"/>
        <end position="325"/>
    </location>
</feature>
<keyword evidence="6 7" id="KW-0998">Cell outer membrane</keyword>
<dbReference type="PROSITE" id="PS52016">
    <property type="entry name" value="TONB_DEPENDENT_REC_3"/>
    <property type="match status" value="1"/>
</dbReference>
<proteinExistence type="inferred from homology"/>
<dbReference type="Pfam" id="PF13715">
    <property type="entry name" value="CarbopepD_reg_2"/>
    <property type="match status" value="1"/>
</dbReference>